<organism evidence="9 10">
    <name type="scientific">Thalassospira xiamenensis</name>
    <dbReference type="NCBI Taxonomy" id="220697"/>
    <lineage>
        <taxon>Bacteria</taxon>
        <taxon>Pseudomonadati</taxon>
        <taxon>Pseudomonadota</taxon>
        <taxon>Alphaproteobacteria</taxon>
        <taxon>Rhodospirillales</taxon>
        <taxon>Thalassospiraceae</taxon>
        <taxon>Thalassospira</taxon>
    </lineage>
</organism>
<evidence type="ECO:0000313" key="9">
    <source>
        <dbReference type="EMBL" id="RCK49958.1"/>
    </source>
</evidence>
<evidence type="ECO:0008006" key="11">
    <source>
        <dbReference type="Google" id="ProtNLM"/>
    </source>
</evidence>
<evidence type="ECO:0000259" key="7">
    <source>
        <dbReference type="Pfam" id="PF07005"/>
    </source>
</evidence>
<keyword evidence="4" id="KW-0418">Kinase</keyword>
<evidence type="ECO:0000256" key="5">
    <source>
        <dbReference type="ARBA" id="ARBA00022840"/>
    </source>
</evidence>
<keyword evidence="2" id="KW-0808">Transferase</keyword>
<dbReference type="GO" id="GO:0005524">
    <property type="term" value="F:ATP binding"/>
    <property type="evidence" value="ECO:0007669"/>
    <property type="project" value="UniProtKB-KW"/>
</dbReference>
<evidence type="ECO:0000256" key="4">
    <source>
        <dbReference type="ARBA" id="ARBA00022777"/>
    </source>
</evidence>
<dbReference type="InterPro" id="IPR031475">
    <property type="entry name" value="NBD_C"/>
</dbReference>
<reference evidence="9 10" key="1">
    <citation type="submission" date="2014-07" db="EMBL/GenBank/DDBJ databases">
        <title>Draft genome sequence of Thalassospira xiamenensis IB13.</title>
        <authorList>
            <person name="Lai Q."/>
            <person name="Shao Z."/>
        </authorList>
    </citation>
    <scope>NUCLEOTIDE SEQUENCE [LARGE SCALE GENOMIC DNA]</scope>
    <source>
        <strain evidence="9 10">IB13</strain>
    </source>
</reference>
<dbReference type="InterPro" id="IPR037051">
    <property type="entry name" value="4-carb_acid_sugar_kinase_N_sf"/>
</dbReference>
<dbReference type="Proteomes" id="UP000252266">
    <property type="component" value="Unassembled WGS sequence"/>
</dbReference>
<accession>A0A367X8J0</accession>
<dbReference type="InterPro" id="IPR010737">
    <property type="entry name" value="4-carb_acid_sugar_kinase_N"/>
</dbReference>
<proteinExistence type="inferred from homology"/>
<dbReference type="EMBL" id="JPWJ01000006">
    <property type="protein sequence ID" value="RCK49958.1"/>
    <property type="molecule type" value="Genomic_DNA"/>
</dbReference>
<dbReference type="AlphaFoldDB" id="A0A367X8J0"/>
<sequence length="350" mass="37153">MVSVIILADDLTGALDSAVCFANRGMATVVAGTIDAFSEALRSGSDVVAISTSSREISAKDAWQRVTEALSCMCVNPPVLMKKVDSRLKGNIKVELDAFSQKKLKPHMFVCPAIPSQRRRVEGGQIVGKGVTEPIDIAKFVSRDLPQDSIVDAQNLSDIALALPSNLEDHLFVGAAGLAEALAIRLRPEMPPDRQIKLPSPALFAIGSKDPITKAQLDKIRSVCEIVEAPNGENLHVQPNGRWRDAKVTIVEMVPGNETVSGLEASRAFSSGIVQRIQATAPATLLACGGETAAAILNEAGMGLLTVKGELLPGIPFAETVFNSRKMTVVTKSGGFGAEDAFERVLSSIR</sequence>
<gene>
    <name evidence="9" type="ORF">TH44_11810</name>
</gene>
<name>A0A367X8J0_9PROT</name>
<evidence type="ECO:0000256" key="2">
    <source>
        <dbReference type="ARBA" id="ARBA00022679"/>
    </source>
</evidence>
<evidence type="ECO:0000256" key="6">
    <source>
        <dbReference type="ARBA" id="ARBA00023277"/>
    </source>
</evidence>
<feature type="domain" description="Four-carbon acid sugar kinase nucleotide binding" evidence="8">
    <location>
        <begin position="270"/>
        <end position="342"/>
    </location>
</feature>
<dbReference type="Pfam" id="PF17042">
    <property type="entry name" value="NBD_C"/>
    <property type="match status" value="1"/>
</dbReference>
<keyword evidence="5" id="KW-0067">ATP-binding</keyword>
<evidence type="ECO:0000256" key="1">
    <source>
        <dbReference type="ARBA" id="ARBA00005715"/>
    </source>
</evidence>
<keyword evidence="6" id="KW-0119">Carbohydrate metabolism</keyword>
<evidence type="ECO:0000259" key="8">
    <source>
        <dbReference type="Pfam" id="PF17042"/>
    </source>
</evidence>
<feature type="domain" description="Four-carbon acid sugar kinase N-terminal" evidence="7">
    <location>
        <begin position="5"/>
        <end position="128"/>
    </location>
</feature>
<comment type="caution">
    <text evidence="9">The sequence shown here is derived from an EMBL/GenBank/DDBJ whole genome shotgun (WGS) entry which is preliminary data.</text>
</comment>
<comment type="similarity">
    <text evidence="1">Belongs to the four-carbon acid sugar kinase family.</text>
</comment>
<protein>
    <recommendedName>
        <fullName evidence="11">Hrp-dependent type III effector protein</fullName>
    </recommendedName>
</protein>
<dbReference type="SUPFAM" id="SSF142764">
    <property type="entry name" value="YgbK-like"/>
    <property type="match status" value="1"/>
</dbReference>
<keyword evidence="3" id="KW-0547">Nucleotide-binding</keyword>
<dbReference type="Gene3D" id="3.40.980.20">
    <property type="entry name" value="Four-carbon acid sugar kinase, nucleotide binding domain"/>
    <property type="match status" value="1"/>
</dbReference>
<evidence type="ECO:0000313" key="10">
    <source>
        <dbReference type="Proteomes" id="UP000252266"/>
    </source>
</evidence>
<dbReference type="Pfam" id="PF07005">
    <property type="entry name" value="SBD_N"/>
    <property type="match status" value="1"/>
</dbReference>
<dbReference type="Gene3D" id="3.40.50.10840">
    <property type="entry name" value="Putative sugar-binding, N-terminal domain"/>
    <property type="match status" value="1"/>
</dbReference>
<dbReference type="InterPro" id="IPR042213">
    <property type="entry name" value="NBD_C_sf"/>
</dbReference>
<evidence type="ECO:0000256" key="3">
    <source>
        <dbReference type="ARBA" id="ARBA00022741"/>
    </source>
</evidence>
<dbReference type="RefSeq" id="WP_062958840.1">
    <property type="nucleotide sequence ID" value="NZ_JALLPZ010000001.1"/>
</dbReference>
<dbReference type="GO" id="GO:0016301">
    <property type="term" value="F:kinase activity"/>
    <property type="evidence" value="ECO:0007669"/>
    <property type="project" value="UniProtKB-KW"/>
</dbReference>